<comment type="caution">
    <text evidence="1">The sequence shown here is derived from an EMBL/GenBank/DDBJ whole genome shotgun (WGS) entry which is preliminary data.</text>
</comment>
<dbReference type="EMBL" id="JBHRXJ010000005">
    <property type="protein sequence ID" value="MFC3528434.1"/>
    <property type="molecule type" value="Genomic_DNA"/>
</dbReference>
<organism evidence="1 2">
    <name type="scientific">Paracoccus mangrovi</name>
    <dbReference type="NCBI Taxonomy" id="1715645"/>
    <lineage>
        <taxon>Bacteria</taxon>
        <taxon>Pseudomonadati</taxon>
        <taxon>Pseudomonadota</taxon>
        <taxon>Alphaproteobacteria</taxon>
        <taxon>Rhodobacterales</taxon>
        <taxon>Paracoccaceae</taxon>
        <taxon>Paracoccus</taxon>
    </lineage>
</organism>
<sequence length="113" mass="12714">MSFPQIVARLIDAGFESYMVDYRHRTTTYYRADGKSVALEMPVLTGEVAARFDAEAVAEQVRTAQENAADYTYEGFSRNVKRAGCGGYLVSFVGRRVVYFGRTGETHTEHFPQ</sequence>
<proteinExistence type="predicted"/>
<dbReference type="Proteomes" id="UP001595721">
    <property type="component" value="Unassembled WGS sequence"/>
</dbReference>
<protein>
    <recommendedName>
        <fullName evidence="3">DUF1398 domain-containing protein</fullName>
    </recommendedName>
</protein>
<dbReference type="InterPro" id="IPR036696">
    <property type="entry name" value="YdfO-like_sf"/>
</dbReference>
<dbReference type="RefSeq" id="WP_377744151.1">
    <property type="nucleotide sequence ID" value="NZ_JBHRXJ010000005.1"/>
</dbReference>
<evidence type="ECO:0000313" key="1">
    <source>
        <dbReference type="EMBL" id="MFC3528434.1"/>
    </source>
</evidence>
<evidence type="ECO:0008006" key="3">
    <source>
        <dbReference type="Google" id="ProtNLM"/>
    </source>
</evidence>
<keyword evidence="2" id="KW-1185">Reference proteome</keyword>
<dbReference type="SUPFAM" id="SSF160419">
    <property type="entry name" value="YdfO-like"/>
    <property type="match status" value="1"/>
</dbReference>
<reference evidence="2" key="1">
    <citation type="journal article" date="2019" name="Int. J. Syst. Evol. Microbiol.">
        <title>The Global Catalogue of Microorganisms (GCM) 10K type strain sequencing project: providing services to taxonomists for standard genome sequencing and annotation.</title>
        <authorList>
            <consortium name="The Broad Institute Genomics Platform"/>
            <consortium name="The Broad Institute Genome Sequencing Center for Infectious Disease"/>
            <person name="Wu L."/>
            <person name="Ma J."/>
        </authorList>
    </citation>
    <scope>NUCLEOTIDE SEQUENCE [LARGE SCALE GENOMIC DNA]</scope>
    <source>
        <strain evidence="2">KCTC 42899</strain>
    </source>
</reference>
<evidence type="ECO:0000313" key="2">
    <source>
        <dbReference type="Proteomes" id="UP001595721"/>
    </source>
</evidence>
<name>A0ABV7R542_9RHOB</name>
<accession>A0ABV7R542</accession>
<gene>
    <name evidence="1" type="ORF">ACFOMH_09630</name>
</gene>